<organism evidence="1 2">
    <name type="scientific">Flaviflagellibacter deserti</name>
    <dbReference type="NCBI Taxonomy" id="2267266"/>
    <lineage>
        <taxon>Bacteria</taxon>
        <taxon>Pseudomonadati</taxon>
        <taxon>Pseudomonadota</taxon>
        <taxon>Alphaproteobacteria</taxon>
        <taxon>Hyphomicrobiales</taxon>
        <taxon>Flaviflagellibacter</taxon>
    </lineage>
</organism>
<name>A0ABV9Z2U7_9HYPH</name>
<accession>A0ABV9Z2U7</accession>
<gene>
    <name evidence="1" type="ORF">ACFPFW_12725</name>
</gene>
<dbReference type="Proteomes" id="UP001595796">
    <property type="component" value="Unassembled WGS sequence"/>
</dbReference>
<evidence type="ECO:0000313" key="2">
    <source>
        <dbReference type="Proteomes" id="UP001595796"/>
    </source>
</evidence>
<reference evidence="2" key="1">
    <citation type="journal article" date="2019" name="Int. J. Syst. Evol. Microbiol.">
        <title>The Global Catalogue of Microorganisms (GCM) 10K type strain sequencing project: providing services to taxonomists for standard genome sequencing and annotation.</title>
        <authorList>
            <consortium name="The Broad Institute Genomics Platform"/>
            <consortium name="The Broad Institute Genome Sequencing Center for Infectious Disease"/>
            <person name="Wu L."/>
            <person name="Ma J."/>
        </authorList>
    </citation>
    <scope>NUCLEOTIDE SEQUENCE [LARGE SCALE GENOMIC DNA]</scope>
    <source>
        <strain evidence="2">CGMCC 1.16444</strain>
    </source>
</reference>
<evidence type="ECO:0000313" key="1">
    <source>
        <dbReference type="EMBL" id="MFC5068872.1"/>
    </source>
</evidence>
<proteinExistence type="predicted"/>
<keyword evidence="2" id="KW-1185">Reference proteome</keyword>
<dbReference type="RefSeq" id="WP_379770977.1">
    <property type="nucleotide sequence ID" value="NZ_JBHSJF010000006.1"/>
</dbReference>
<sequence>MPKRSLQQSTREDLKMTAETNRALIGAFAAQFDPPLTVVPTARIDDTPVSHAYAASYFDAGRNIGITAVVFGSGAFKAYIEATPRGGMEEVERVGELFAGTLGIKPGDDGSSLVQWGA</sequence>
<protein>
    <submittedName>
        <fullName evidence="1">Uncharacterized protein</fullName>
    </submittedName>
</protein>
<dbReference type="EMBL" id="JBHSJF010000006">
    <property type="protein sequence ID" value="MFC5068872.1"/>
    <property type="molecule type" value="Genomic_DNA"/>
</dbReference>
<comment type="caution">
    <text evidence="1">The sequence shown here is derived from an EMBL/GenBank/DDBJ whole genome shotgun (WGS) entry which is preliminary data.</text>
</comment>